<gene>
    <name evidence="4" type="ORF">FC59_GL000320</name>
</gene>
<comment type="caution">
    <text evidence="4">The sequence shown here is derived from an EMBL/GenBank/DDBJ whole genome shotgun (WGS) entry which is preliminary data.</text>
</comment>
<dbReference type="Proteomes" id="UP000051307">
    <property type="component" value="Unassembled WGS sequence"/>
</dbReference>
<proteinExistence type="inferred from homology"/>
<comment type="similarity">
    <text evidence="1">Belongs to the Nudix hydrolase family.</text>
</comment>
<feature type="domain" description="Nudix hydrolase" evidence="3">
    <location>
        <begin position="20"/>
        <end position="159"/>
    </location>
</feature>
<dbReference type="AlphaFoldDB" id="A0A0R1VPH2"/>
<sequence>MKELNLQLKDNEWPLEYIDHDRQIVRAIVFDDQENYYFVRAKRDDDFGKATLIETSGGGVEAGEDLETALKRELKEELGAEVEIKHKIGIVSDYYNLIHRHNINNYYLCRVKSFGTKHLTQQEIDNFHLSTLKLNYEEAVAEYEKCAATKIGKLIAARELPVLKYAKKLIDEDLKRSKAK</sequence>
<accession>A0A0R1VPH2</accession>
<dbReference type="InterPro" id="IPR020084">
    <property type="entry name" value="NUDIX_hydrolase_CS"/>
</dbReference>
<dbReference type="RefSeq" id="WP_025015306.1">
    <property type="nucleotide sequence ID" value="NZ_AZFU01000015.1"/>
</dbReference>
<evidence type="ECO:0000256" key="2">
    <source>
        <dbReference type="ARBA" id="ARBA00022801"/>
    </source>
</evidence>
<dbReference type="eggNOG" id="COG0494">
    <property type="taxonomic scope" value="Bacteria"/>
</dbReference>
<dbReference type="PROSITE" id="PS00893">
    <property type="entry name" value="NUDIX_BOX"/>
    <property type="match status" value="1"/>
</dbReference>
<reference evidence="4 5" key="1">
    <citation type="journal article" date="2015" name="Genome Announc.">
        <title>Expanding the biotechnology potential of lactobacilli through comparative genomics of 213 strains and associated genera.</title>
        <authorList>
            <person name="Sun Z."/>
            <person name="Harris H.M."/>
            <person name="McCann A."/>
            <person name="Guo C."/>
            <person name="Argimon S."/>
            <person name="Zhang W."/>
            <person name="Yang X."/>
            <person name="Jeffery I.B."/>
            <person name="Cooney J.C."/>
            <person name="Kagawa T.F."/>
            <person name="Liu W."/>
            <person name="Song Y."/>
            <person name="Salvetti E."/>
            <person name="Wrobel A."/>
            <person name="Rasinkangas P."/>
            <person name="Parkhill J."/>
            <person name="Rea M.C."/>
            <person name="O'Sullivan O."/>
            <person name="Ritari J."/>
            <person name="Douillard F.P."/>
            <person name="Paul Ross R."/>
            <person name="Yang R."/>
            <person name="Briner A.E."/>
            <person name="Felis G.E."/>
            <person name="de Vos W.M."/>
            <person name="Barrangou R."/>
            <person name="Klaenhammer T.R."/>
            <person name="Caufield P.W."/>
            <person name="Cui Y."/>
            <person name="Zhang H."/>
            <person name="O'Toole P.W."/>
        </authorList>
    </citation>
    <scope>NUCLEOTIDE SEQUENCE [LARGE SCALE GENOMIC DNA]</scope>
    <source>
        <strain evidence="4 5">DSM 16761</strain>
    </source>
</reference>
<dbReference type="InterPro" id="IPR015797">
    <property type="entry name" value="NUDIX_hydrolase-like_dom_sf"/>
</dbReference>
<evidence type="ECO:0000313" key="4">
    <source>
        <dbReference type="EMBL" id="KRM05092.1"/>
    </source>
</evidence>
<dbReference type="EMBL" id="AZFU01000015">
    <property type="protein sequence ID" value="KRM05092.1"/>
    <property type="molecule type" value="Genomic_DNA"/>
</dbReference>
<dbReference type="PANTHER" id="PTHR43736:SF1">
    <property type="entry name" value="DIHYDRONEOPTERIN TRIPHOSPHATE DIPHOSPHATASE"/>
    <property type="match status" value="1"/>
</dbReference>
<evidence type="ECO:0000256" key="1">
    <source>
        <dbReference type="ARBA" id="ARBA00005582"/>
    </source>
</evidence>
<organism evidence="4 5">
    <name type="scientific">Lactobacillus kitasatonis DSM 16761 = JCM 1039</name>
    <dbReference type="NCBI Taxonomy" id="1423767"/>
    <lineage>
        <taxon>Bacteria</taxon>
        <taxon>Bacillati</taxon>
        <taxon>Bacillota</taxon>
        <taxon>Bacilli</taxon>
        <taxon>Lactobacillales</taxon>
        <taxon>Lactobacillaceae</taxon>
        <taxon>Lactobacillus</taxon>
    </lineage>
</organism>
<protein>
    <submittedName>
        <fullName evidence="4">NUDIX family hydrolase</fullName>
    </submittedName>
</protein>
<dbReference type="OrthoDB" id="2315469at2"/>
<dbReference type="Gene3D" id="3.90.79.10">
    <property type="entry name" value="Nucleoside Triphosphate Pyrophosphohydrolase"/>
    <property type="match status" value="1"/>
</dbReference>
<evidence type="ECO:0000259" key="3">
    <source>
        <dbReference type="PROSITE" id="PS51462"/>
    </source>
</evidence>
<name>A0A0R1VPH2_9LACO</name>
<dbReference type="InterPro" id="IPR000086">
    <property type="entry name" value="NUDIX_hydrolase_dom"/>
</dbReference>
<dbReference type="SUPFAM" id="SSF55811">
    <property type="entry name" value="Nudix"/>
    <property type="match status" value="1"/>
</dbReference>
<dbReference type="PANTHER" id="PTHR43736">
    <property type="entry name" value="ADP-RIBOSE PYROPHOSPHATASE"/>
    <property type="match status" value="1"/>
</dbReference>
<evidence type="ECO:0000313" key="5">
    <source>
        <dbReference type="Proteomes" id="UP000051307"/>
    </source>
</evidence>
<keyword evidence="2 4" id="KW-0378">Hydrolase</keyword>
<dbReference type="Pfam" id="PF00293">
    <property type="entry name" value="NUDIX"/>
    <property type="match status" value="1"/>
</dbReference>
<dbReference type="PROSITE" id="PS51462">
    <property type="entry name" value="NUDIX"/>
    <property type="match status" value="1"/>
</dbReference>
<dbReference type="GO" id="GO:0016787">
    <property type="term" value="F:hydrolase activity"/>
    <property type="evidence" value="ECO:0007669"/>
    <property type="project" value="UniProtKB-KW"/>
</dbReference>
<dbReference type="PATRIC" id="fig|1423767.3.peg.332"/>